<evidence type="ECO:0000256" key="1">
    <source>
        <dbReference type="SAM" id="Phobius"/>
    </source>
</evidence>
<feature type="transmembrane region" description="Helical" evidence="1">
    <location>
        <begin position="46"/>
        <end position="66"/>
    </location>
</feature>
<dbReference type="Proteomes" id="UP000182486">
    <property type="component" value="Unassembled WGS sequence"/>
</dbReference>
<feature type="transmembrane region" description="Helical" evidence="1">
    <location>
        <begin position="189"/>
        <end position="212"/>
    </location>
</feature>
<reference evidence="2 3" key="1">
    <citation type="submission" date="2016-09" db="EMBL/GenBank/DDBJ databases">
        <title>Couchioplanes caeruleus draft genome sequence.</title>
        <authorList>
            <person name="Sheehan J."/>
            <person name="Caffrey P."/>
        </authorList>
    </citation>
    <scope>NUCLEOTIDE SEQUENCE [LARGE SCALE GENOMIC DNA]</scope>
    <source>
        <strain evidence="2 3">DSM 43634</strain>
    </source>
</reference>
<dbReference type="AlphaFoldDB" id="A0A1K0GMH7"/>
<organism evidence="2 3">
    <name type="scientific">Couchioplanes caeruleus subsp. caeruleus</name>
    <dbReference type="NCBI Taxonomy" id="56427"/>
    <lineage>
        <taxon>Bacteria</taxon>
        <taxon>Bacillati</taxon>
        <taxon>Actinomycetota</taxon>
        <taxon>Actinomycetes</taxon>
        <taxon>Micromonosporales</taxon>
        <taxon>Micromonosporaceae</taxon>
        <taxon>Couchioplanes</taxon>
    </lineage>
</organism>
<accession>A0A1K0GMH7</accession>
<keyword evidence="1" id="KW-0812">Transmembrane</keyword>
<dbReference type="RefSeq" id="WP_071809154.1">
    <property type="nucleotide sequence ID" value="NZ_MEIA01000477.1"/>
</dbReference>
<gene>
    <name evidence="2" type="ORF">BG844_32280</name>
</gene>
<protein>
    <submittedName>
        <fullName evidence="2">Uncharacterized protein</fullName>
    </submittedName>
</protein>
<comment type="caution">
    <text evidence="2">The sequence shown here is derived from an EMBL/GenBank/DDBJ whole genome shotgun (WGS) entry which is preliminary data.</text>
</comment>
<name>A0A1K0GMH7_9ACTN</name>
<dbReference type="EMBL" id="MEIA01000477">
    <property type="protein sequence ID" value="OJF10411.1"/>
    <property type="molecule type" value="Genomic_DNA"/>
</dbReference>
<evidence type="ECO:0000313" key="2">
    <source>
        <dbReference type="EMBL" id="OJF10411.1"/>
    </source>
</evidence>
<keyword evidence="3" id="KW-1185">Reference proteome</keyword>
<feature type="transmembrane region" description="Helical" evidence="1">
    <location>
        <begin position="155"/>
        <end position="177"/>
    </location>
</feature>
<sequence length="214" mass="23975">MNEVSPLQRNVEIFLSEENADPEDLRVYLSRIASRIESYAARMRRYSLTIVLSAGVFALLSSGGLTEAELFGIKVQNFILFRVSIPVVMAYLLASVSLLAIRRARLRNLYHEIVKKRFPRWSESGLDLAPVDDVQFLFVYGEGLSSKRSESWGDVVMWTDLAVVFLTPVIFGIAAYVNLFLDDRVPMGYSVISLALTSALIGMAYLSVHLWADG</sequence>
<evidence type="ECO:0000313" key="3">
    <source>
        <dbReference type="Proteomes" id="UP000182486"/>
    </source>
</evidence>
<feature type="transmembrane region" description="Helical" evidence="1">
    <location>
        <begin position="78"/>
        <end position="101"/>
    </location>
</feature>
<proteinExistence type="predicted"/>
<keyword evidence="1" id="KW-0472">Membrane</keyword>
<keyword evidence="1" id="KW-1133">Transmembrane helix</keyword>